<keyword evidence="3" id="KW-0997">Cell inner membrane</keyword>
<feature type="transmembrane region" description="Helical" evidence="7">
    <location>
        <begin position="77"/>
        <end position="95"/>
    </location>
</feature>
<evidence type="ECO:0000313" key="9">
    <source>
        <dbReference type="EMBL" id="KGR77624.1"/>
    </source>
</evidence>
<dbReference type="Pfam" id="PF06808">
    <property type="entry name" value="DctM"/>
    <property type="match status" value="1"/>
</dbReference>
<sequence length="426" mass="44459">MLIVLVISFLLLITIGVPIAFAMGASSLFSLFADGGLGLALIPQRMFTGINSFALLAIPLFVLAGSIMEHGGISRRLVNFSNALVGYISGGLGLSTVLTSIVFAGVSGSAAADTAAVGSVMMPAMKKKGYPTGLAATILACAGSLGPIIPPSLTMILYAVITNVSIVGLFISGIIPGLLMGLGLMLLTYYFGRKLNLKEDGKPSFKEISKATVEAVWALIMPLIVLGGIVLGYFTATEAGVIAVVYALVISMFVYKELDMKGLYKVFVESAATTSMIAVIIAGAGILGWLVAFGKLPLMVVGFLTSITDNPTLLLLLIVVFIVFLGMFIETIAATIILAPILAPLVVTIGYDPIYFGFVIVASLVFAGITPPVGAILNIAVGIGKGKLKETIPYVIPYFLVMLAVVVLVVFVPQVATYLPSILLPQ</sequence>
<dbReference type="InterPro" id="IPR004681">
    <property type="entry name" value="TRAP_DctM"/>
</dbReference>
<comment type="subcellular location">
    <subcellularLocation>
        <location evidence="1">Cell inner membrane</location>
        <topology evidence="1">Multi-pass membrane protein</topology>
    </subcellularLocation>
</comment>
<feature type="transmembrane region" description="Helical" evidence="7">
    <location>
        <begin position="239"/>
        <end position="255"/>
    </location>
</feature>
<evidence type="ECO:0000256" key="3">
    <source>
        <dbReference type="ARBA" id="ARBA00022519"/>
    </source>
</evidence>
<reference evidence="9 10" key="1">
    <citation type="submission" date="2014-02" db="EMBL/GenBank/DDBJ databases">
        <title>Draft genome sequence of Lysinibacillus manganicus DSM 26584T.</title>
        <authorList>
            <person name="Zhang F."/>
            <person name="Wang G."/>
            <person name="Zhang L."/>
        </authorList>
    </citation>
    <scope>NUCLEOTIDE SEQUENCE [LARGE SCALE GENOMIC DNA]</scope>
    <source>
        <strain evidence="9 10">DSM 26584</strain>
    </source>
</reference>
<keyword evidence="4 7" id="KW-0812">Transmembrane</keyword>
<gene>
    <name evidence="9" type="ORF">CD29_14320</name>
</gene>
<keyword evidence="6 7" id="KW-0472">Membrane</keyword>
<dbReference type="InterPro" id="IPR010656">
    <property type="entry name" value="DctM"/>
</dbReference>
<feature type="domain" description="TRAP C4-dicarboxylate transport system permease DctM subunit" evidence="8">
    <location>
        <begin position="6"/>
        <end position="414"/>
    </location>
</feature>
<feature type="transmembrane region" description="Helical" evidence="7">
    <location>
        <begin position="212"/>
        <end position="233"/>
    </location>
</feature>
<feature type="transmembrane region" description="Helical" evidence="7">
    <location>
        <begin position="267"/>
        <end position="293"/>
    </location>
</feature>
<dbReference type="GO" id="GO:0022857">
    <property type="term" value="F:transmembrane transporter activity"/>
    <property type="evidence" value="ECO:0007669"/>
    <property type="project" value="TreeGrafter"/>
</dbReference>
<evidence type="ECO:0000256" key="1">
    <source>
        <dbReference type="ARBA" id="ARBA00004429"/>
    </source>
</evidence>
<dbReference type="PANTHER" id="PTHR33362">
    <property type="entry name" value="SIALIC ACID TRAP TRANSPORTER PERMEASE PROTEIN SIAT-RELATED"/>
    <property type="match status" value="1"/>
</dbReference>
<feature type="transmembrane region" description="Helical" evidence="7">
    <location>
        <begin position="354"/>
        <end position="383"/>
    </location>
</feature>
<dbReference type="PIRSF" id="PIRSF006066">
    <property type="entry name" value="HI0050"/>
    <property type="match status" value="1"/>
</dbReference>
<feature type="transmembrane region" description="Helical" evidence="7">
    <location>
        <begin position="46"/>
        <end position="65"/>
    </location>
</feature>
<comment type="caution">
    <text evidence="9">The sequence shown here is derived from an EMBL/GenBank/DDBJ whole genome shotgun (WGS) entry which is preliminary data.</text>
</comment>
<feature type="transmembrane region" description="Helical" evidence="7">
    <location>
        <begin position="313"/>
        <end position="342"/>
    </location>
</feature>
<evidence type="ECO:0000313" key="10">
    <source>
        <dbReference type="Proteomes" id="UP000030416"/>
    </source>
</evidence>
<evidence type="ECO:0000256" key="7">
    <source>
        <dbReference type="SAM" id="Phobius"/>
    </source>
</evidence>
<dbReference type="GO" id="GO:0005886">
    <property type="term" value="C:plasma membrane"/>
    <property type="evidence" value="ECO:0007669"/>
    <property type="project" value="UniProtKB-SubCell"/>
</dbReference>
<keyword evidence="5 7" id="KW-1133">Transmembrane helix</keyword>
<keyword evidence="10" id="KW-1185">Reference proteome</keyword>
<accession>A0A0A3HYT8</accession>
<feature type="transmembrane region" description="Helical" evidence="7">
    <location>
        <begin position="395"/>
        <end position="419"/>
    </location>
</feature>
<protein>
    <recommendedName>
        <fullName evidence="8">TRAP C4-dicarboxylate transport system permease DctM subunit domain-containing protein</fullName>
    </recommendedName>
</protein>
<keyword evidence="2" id="KW-1003">Cell membrane</keyword>
<dbReference type="eggNOG" id="COG1593">
    <property type="taxonomic scope" value="Bacteria"/>
</dbReference>
<dbReference type="STRING" id="1384049.CD29_14320"/>
<organism evidence="9 10">
    <name type="scientific">Ureibacillus manganicus DSM 26584</name>
    <dbReference type="NCBI Taxonomy" id="1384049"/>
    <lineage>
        <taxon>Bacteria</taxon>
        <taxon>Bacillati</taxon>
        <taxon>Bacillota</taxon>
        <taxon>Bacilli</taxon>
        <taxon>Bacillales</taxon>
        <taxon>Caryophanaceae</taxon>
        <taxon>Ureibacillus</taxon>
    </lineage>
</organism>
<name>A0A0A3HYT8_9BACL</name>
<feature type="transmembrane region" description="Helical" evidence="7">
    <location>
        <begin position="167"/>
        <end position="191"/>
    </location>
</feature>
<proteinExistence type="predicted"/>
<evidence type="ECO:0000256" key="4">
    <source>
        <dbReference type="ARBA" id="ARBA00022692"/>
    </source>
</evidence>
<evidence type="ECO:0000259" key="8">
    <source>
        <dbReference type="Pfam" id="PF06808"/>
    </source>
</evidence>
<dbReference type="OrthoDB" id="9785600at2"/>
<dbReference type="AlphaFoldDB" id="A0A0A3HYT8"/>
<evidence type="ECO:0000256" key="5">
    <source>
        <dbReference type="ARBA" id="ARBA00022989"/>
    </source>
</evidence>
<dbReference type="Proteomes" id="UP000030416">
    <property type="component" value="Unassembled WGS sequence"/>
</dbReference>
<dbReference type="NCBIfam" id="TIGR00786">
    <property type="entry name" value="dctM"/>
    <property type="match status" value="1"/>
</dbReference>
<evidence type="ECO:0000256" key="2">
    <source>
        <dbReference type="ARBA" id="ARBA00022475"/>
    </source>
</evidence>
<dbReference type="EMBL" id="JPVN01000017">
    <property type="protein sequence ID" value="KGR77624.1"/>
    <property type="molecule type" value="Genomic_DNA"/>
</dbReference>
<evidence type="ECO:0000256" key="6">
    <source>
        <dbReference type="ARBA" id="ARBA00023136"/>
    </source>
</evidence>
<feature type="transmembrane region" description="Helical" evidence="7">
    <location>
        <begin position="134"/>
        <end position="161"/>
    </location>
</feature>
<dbReference type="PANTHER" id="PTHR33362:SF2">
    <property type="entry name" value="TRAP TRANSPORTER LARGE PERMEASE PROTEIN"/>
    <property type="match status" value="1"/>
</dbReference>